<evidence type="ECO:0000256" key="2">
    <source>
        <dbReference type="ARBA" id="ARBA00023125"/>
    </source>
</evidence>
<dbReference type="InterPro" id="IPR013762">
    <property type="entry name" value="Integrase-like_cat_sf"/>
</dbReference>
<keyword evidence="1" id="KW-0229">DNA integration</keyword>
<dbReference type="InterPro" id="IPR002104">
    <property type="entry name" value="Integrase_catalytic"/>
</dbReference>
<dbReference type="PROSITE" id="PS51900">
    <property type="entry name" value="CB"/>
    <property type="match status" value="1"/>
</dbReference>
<dbReference type="Proteomes" id="UP000005463">
    <property type="component" value="Unassembled WGS sequence"/>
</dbReference>
<evidence type="ECO:0000313" key="7">
    <source>
        <dbReference type="EMBL" id="EDT02383.1"/>
    </source>
</evidence>
<reference evidence="7 8" key="1">
    <citation type="submission" date="2008-03" db="EMBL/GenBank/DDBJ databases">
        <title>Sequencing of the draft genome and assembly of Burkholderia ambifaria IOP40-10.</title>
        <authorList>
            <consortium name="US DOE Joint Genome Institute (JGI-PGF)"/>
            <person name="Copeland A."/>
            <person name="Lucas S."/>
            <person name="Lapidus A."/>
            <person name="Glavina del Rio T."/>
            <person name="Dalin E."/>
            <person name="Tice H."/>
            <person name="Bruce D."/>
            <person name="Goodwin L."/>
            <person name="Pitluck S."/>
            <person name="Larimer F."/>
            <person name="Land M.L."/>
            <person name="Hauser L."/>
            <person name="Tiedje J."/>
            <person name="Richardson P."/>
        </authorList>
    </citation>
    <scope>NUCLEOTIDE SEQUENCE [LARGE SCALE GENOMIC DNA]</scope>
    <source>
        <strain evidence="7 8">IOP40-10</strain>
    </source>
</reference>
<accession>B1FJ84</accession>
<dbReference type="InterPro" id="IPR057084">
    <property type="entry name" value="Int_N"/>
</dbReference>
<protein>
    <submittedName>
        <fullName evidence="7">Integrase family protein</fullName>
    </submittedName>
</protein>
<dbReference type="PATRIC" id="fig|396596.7.peg.3437"/>
<evidence type="ECO:0000259" key="6">
    <source>
        <dbReference type="PROSITE" id="PS51900"/>
    </source>
</evidence>
<feature type="domain" description="Tyr recombinase" evidence="5">
    <location>
        <begin position="163"/>
        <end position="332"/>
    </location>
</feature>
<dbReference type="GO" id="GO:0003677">
    <property type="term" value="F:DNA binding"/>
    <property type="evidence" value="ECO:0007669"/>
    <property type="project" value="UniProtKB-UniRule"/>
</dbReference>
<dbReference type="InterPro" id="IPR050090">
    <property type="entry name" value="Tyrosine_recombinase_XerCD"/>
</dbReference>
<dbReference type="InterPro" id="IPR044068">
    <property type="entry name" value="CB"/>
</dbReference>
<name>B1FJ84_9BURK</name>
<dbReference type="InterPro" id="IPR011010">
    <property type="entry name" value="DNA_brk_join_enz"/>
</dbReference>
<evidence type="ECO:0000256" key="4">
    <source>
        <dbReference type="PROSITE-ProRule" id="PRU01248"/>
    </source>
</evidence>
<dbReference type="PANTHER" id="PTHR30349">
    <property type="entry name" value="PHAGE INTEGRASE-RELATED"/>
    <property type="match status" value="1"/>
</dbReference>
<gene>
    <name evidence="7" type="ORF">BamIOP4010DRAFT_4095</name>
</gene>
<evidence type="ECO:0000256" key="1">
    <source>
        <dbReference type="ARBA" id="ARBA00022908"/>
    </source>
</evidence>
<dbReference type="EMBL" id="ABLC01000119">
    <property type="protein sequence ID" value="EDT02383.1"/>
    <property type="molecule type" value="Genomic_DNA"/>
</dbReference>
<evidence type="ECO:0000313" key="8">
    <source>
        <dbReference type="Proteomes" id="UP000005463"/>
    </source>
</evidence>
<dbReference type="Gene3D" id="1.10.150.130">
    <property type="match status" value="1"/>
</dbReference>
<evidence type="ECO:0000256" key="3">
    <source>
        <dbReference type="ARBA" id="ARBA00023172"/>
    </source>
</evidence>
<dbReference type="GO" id="GO:0006310">
    <property type="term" value="P:DNA recombination"/>
    <property type="evidence" value="ECO:0007669"/>
    <property type="project" value="UniProtKB-KW"/>
</dbReference>
<evidence type="ECO:0000259" key="5">
    <source>
        <dbReference type="PROSITE" id="PS51898"/>
    </source>
</evidence>
<organism evidence="7 8">
    <name type="scientific">Burkholderia ambifaria IOP40-10</name>
    <dbReference type="NCBI Taxonomy" id="396596"/>
    <lineage>
        <taxon>Bacteria</taxon>
        <taxon>Pseudomonadati</taxon>
        <taxon>Pseudomonadota</taxon>
        <taxon>Betaproteobacteria</taxon>
        <taxon>Burkholderiales</taxon>
        <taxon>Burkholderiaceae</taxon>
        <taxon>Burkholderia</taxon>
        <taxon>Burkholderia cepacia complex</taxon>
    </lineage>
</organism>
<dbReference type="Gene3D" id="1.10.443.10">
    <property type="entry name" value="Intergrase catalytic core"/>
    <property type="match status" value="1"/>
</dbReference>
<dbReference type="PANTHER" id="PTHR30349:SF94">
    <property type="entry name" value="INTEGRASE_RECOMBINASE HI_1414-RELATED"/>
    <property type="match status" value="1"/>
</dbReference>
<sequence length="332" mass="37678">MATITRRDTQSPEHRWQAKVRLKGFPAQSKSFPTKVQAEDWARAVETEMRRGTFVDTAAARETTLGDLLQKYAERVSPTKKSGAGEAKRIQSMLKWFLCKYAVVNITPAVLAEWRDERLQSVSGSTVNRELNLLSHVFSTAMIEWDIHLPVNPVSRIRRPKHNKPRNRRTEGGEESLLLYECRKARNKHLYPAVLLAIETGMRRSEVVGIEWPNIDLKRRVLWLPDSKNGEGRAVALSTRAAQALAAIATDRNGPVFPGLTVDAIKCAYRRARKRAKIDGLRFHDLRHEATSRLFEKGLNPMEVASITGHKTLSMLQRYTHLRAEDLAKKLG</sequence>
<keyword evidence="2 4" id="KW-0238">DNA-binding</keyword>
<dbReference type="AlphaFoldDB" id="B1FJ84"/>
<dbReference type="SUPFAM" id="SSF56349">
    <property type="entry name" value="DNA breaking-rejoining enzymes"/>
    <property type="match status" value="1"/>
</dbReference>
<dbReference type="Pfam" id="PF24624">
    <property type="entry name" value="Int_N"/>
    <property type="match status" value="1"/>
</dbReference>
<dbReference type="CDD" id="cd00796">
    <property type="entry name" value="INT_Rci_Hp1_C"/>
    <property type="match status" value="1"/>
</dbReference>
<comment type="caution">
    <text evidence="7">The sequence shown here is derived from an EMBL/GenBank/DDBJ whole genome shotgun (WGS) entry which is preliminary data.</text>
</comment>
<feature type="domain" description="Core-binding (CB)" evidence="6">
    <location>
        <begin position="63"/>
        <end position="142"/>
    </location>
</feature>
<keyword evidence="3" id="KW-0233">DNA recombination</keyword>
<proteinExistence type="predicted"/>
<dbReference type="RefSeq" id="WP_006753250.1">
    <property type="nucleotide sequence ID" value="NZ_ABLC01000119.1"/>
</dbReference>
<dbReference type="GO" id="GO:0015074">
    <property type="term" value="P:DNA integration"/>
    <property type="evidence" value="ECO:0007669"/>
    <property type="project" value="UniProtKB-KW"/>
</dbReference>
<dbReference type="PROSITE" id="PS51898">
    <property type="entry name" value="TYR_RECOMBINASE"/>
    <property type="match status" value="1"/>
</dbReference>
<dbReference type="Pfam" id="PF00589">
    <property type="entry name" value="Phage_integrase"/>
    <property type="match status" value="1"/>
</dbReference>
<dbReference type="InterPro" id="IPR010998">
    <property type="entry name" value="Integrase_recombinase_N"/>
</dbReference>